<dbReference type="Gene3D" id="3.60.15.10">
    <property type="entry name" value="Ribonuclease Z/Hydroxyacylglutathione hydrolase-like"/>
    <property type="match status" value="1"/>
</dbReference>
<feature type="domain" description="Metallo-beta-lactamase" evidence="6">
    <location>
        <begin position="36"/>
        <end position="244"/>
    </location>
</feature>
<keyword evidence="4" id="KW-0378">Hydrolase</keyword>
<evidence type="ECO:0000256" key="3">
    <source>
        <dbReference type="ARBA" id="ARBA00022723"/>
    </source>
</evidence>
<dbReference type="RefSeq" id="WP_337711492.1">
    <property type="nucleotide sequence ID" value="NZ_JBBEGL010000001.1"/>
</dbReference>
<dbReference type="Pfam" id="PF00753">
    <property type="entry name" value="Lactamase_B"/>
    <property type="match status" value="1"/>
</dbReference>
<dbReference type="Proteomes" id="UP001370100">
    <property type="component" value="Unassembled WGS sequence"/>
</dbReference>
<dbReference type="InterPro" id="IPR001279">
    <property type="entry name" value="Metallo-B-lactamas"/>
</dbReference>
<dbReference type="SMART" id="SM00849">
    <property type="entry name" value="Lactamase_B"/>
    <property type="match status" value="1"/>
</dbReference>
<dbReference type="SUPFAM" id="SSF56281">
    <property type="entry name" value="Metallo-hydrolase/oxidoreductase"/>
    <property type="match status" value="1"/>
</dbReference>
<comment type="caution">
    <text evidence="7">The sequence shown here is derived from an EMBL/GenBank/DDBJ whole genome shotgun (WGS) entry which is preliminary data.</text>
</comment>
<keyword evidence="3" id="KW-0479">Metal-binding</keyword>
<accession>A0ABU8MXY8</accession>
<evidence type="ECO:0000256" key="1">
    <source>
        <dbReference type="ARBA" id="ARBA00001947"/>
    </source>
</evidence>
<reference evidence="7 8" key="1">
    <citation type="submission" date="2024-03" db="EMBL/GenBank/DDBJ databases">
        <title>Actinomycetospora sp. OC33-EN06, a novel actinomycete isolated from wild orchid (Aerides multiflora).</title>
        <authorList>
            <person name="Suriyachadkun C."/>
        </authorList>
    </citation>
    <scope>NUCLEOTIDE SEQUENCE [LARGE SCALE GENOMIC DNA]</scope>
    <source>
        <strain evidence="7 8">OC33-EN06</strain>
    </source>
</reference>
<evidence type="ECO:0000256" key="2">
    <source>
        <dbReference type="ARBA" id="ARBA00007749"/>
    </source>
</evidence>
<evidence type="ECO:0000259" key="6">
    <source>
        <dbReference type="SMART" id="SM00849"/>
    </source>
</evidence>
<dbReference type="PANTHER" id="PTHR42978:SF2">
    <property type="entry name" value="102 KBASES UNSTABLE REGION: FROM 1 TO 119443"/>
    <property type="match status" value="1"/>
</dbReference>
<keyword evidence="8" id="KW-1185">Reference proteome</keyword>
<sequence length="260" mass="27578">MTTGTARRLVPLDGARLSLDRADMLDGAAPGPVELVVPTFLVEHDDGLVLVDTGLAPEAAEDPVAVYGEELGGKVRMTPEQRLDRQLERAGVAPGDVTHVVVSHVHFDHTGGLRHVPHARFLLGAGDRGAVDGSDADVAALARTRDIDPVRGGDWAFLDGDHDVFGDGAVVVLAMPGHTPGNSSVLVRLPHGPLLLSCDTAHLHEALERPAPMAADMVRADALASLHRLIGLAATLDAPVWVTHDPADWERRERFSGSRP</sequence>
<name>A0ABU8MXY8_9PSEU</name>
<evidence type="ECO:0000256" key="5">
    <source>
        <dbReference type="ARBA" id="ARBA00022833"/>
    </source>
</evidence>
<dbReference type="InterPro" id="IPR036866">
    <property type="entry name" value="RibonucZ/Hydroxyglut_hydro"/>
</dbReference>
<dbReference type="CDD" id="cd07729">
    <property type="entry name" value="AHL_lactonase_MBL-fold"/>
    <property type="match status" value="1"/>
</dbReference>
<organism evidence="7 8">
    <name type="scientific">Actinomycetospora aeridis</name>
    <dbReference type="NCBI Taxonomy" id="3129231"/>
    <lineage>
        <taxon>Bacteria</taxon>
        <taxon>Bacillati</taxon>
        <taxon>Actinomycetota</taxon>
        <taxon>Actinomycetes</taxon>
        <taxon>Pseudonocardiales</taxon>
        <taxon>Pseudonocardiaceae</taxon>
        <taxon>Actinomycetospora</taxon>
    </lineage>
</organism>
<dbReference type="EMBL" id="JBBEGL010000001">
    <property type="protein sequence ID" value="MEJ2884995.1"/>
    <property type="molecule type" value="Genomic_DNA"/>
</dbReference>
<dbReference type="InterPro" id="IPR051013">
    <property type="entry name" value="MBL_superfamily_lactonases"/>
</dbReference>
<proteinExistence type="inferred from homology"/>
<evidence type="ECO:0000313" key="7">
    <source>
        <dbReference type="EMBL" id="MEJ2884995.1"/>
    </source>
</evidence>
<comment type="cofactor">
    <cofactor evidence="1">
        <name>Zn(2+)</name>
        <dbReference type="ChEBI" id="CHEBI:29105"/>
    </cofactor>
</comment>
<keyword evidence="5" id="KW-0862">Zinc</keyword>
<evidence type="ECO:0000256" key="4">
    <source>
        <dbReference type="ARBA" id="ARBA00022801"/>
    </source>
</evidence>
<comment type="similarity">
    <text evidence="2">Belongs to the metallo-beta-lactamase superfamily.</text>
</comment>
<evidence type="ECO:0000313" key="8">
    <source>
        <dbReference type="Proteomes" id="UP001370100"/>
    </source>
</evidence>
<protein>
    <submittedName>
        <fullName evidence="7">N-acyl homoserine lactonase family protein</fullName>
    </submittedName>
</protein>
<gene>
    <name evidence="7" type="ORF">WCD41_00925</name>
</gene>
<dbReference type="PANTHER" id="PTHR42978">
    <property type="entry name" value="QUORUM-QUENCHING LACTONASE YTNP-RELATED-RELATED"/>
    <property type="match status" value="1"/>
</dbReference>